<reference evidence="3" key="1">
    <citation type="submission" date="2020-04" db="EMBL/GenBank/DDBJ databases">
        <authorList>
            <person name="Chiriac C."/>
            <person name="Salcher M."/>
            <person name="Ghai R."/>
            <person name="Kavagutti S V."/>
        </authorList>
    </citation>
    <scope>NUCLEOTIDE SEQUENCE</scope>
</reference>
<evidence type="ECO:0000256" key="1">
    <source>
        <dbReference type="SAM" id="MobiDB-lite"/>
    </source>
</evidence>
<sequence>MKNFRQLLKELPSKKVVFTFGRFQPPTIGHGLLISTATHIAEKQEADCFIYASRTQNKKDNPLPVDRKIYFLKRMFPKVNFVAAGEDTRTPIEVAKHLNKKYKNLILVVGSDRVESFTKLLNSYNGKEYNFDTIEVLSAGERDPDSDSVSGMSGTKMRLSAKDNDFESFKKGLPNNFTSVDAKRMMGELRSGMGLEVIKEEIVLARDSIRERYFRKEIFNVGDSVLCESVKYEIVKRGSNHLLLKEASGALVSKWIQDVSEDISIGYAPKEITFRGYTTKNLHHSADAAKAFQSSIEKYNSGEIKDGGALLSALKATDTYMKLNDMHLEQGKAPDVVELKTWNSAHKEAQIDLTRIGEFLHHEDYWHMHQHELEGMEANYTPATAGADIADSYIPTGTEINEMKFTQTDKIKVARIIAGTLGVVDVDKKSNPEGLINDALRKIRSKPMRAEYIDVLHKMLQTAKDAGIAYDEQLVPKKVVDEGTIQPNGTDKVGAVYEAGKKKRKGKETEDFHFGDGGSIQEELKSLVGKLSTAKMTNKPVADIQKKIARLRNVPKVNDSDMSTHSAEQDRTDKVNDSDIAADLKHRAAPEASIGQSMASGESTAVRKMKVRYATEAFDPFFNGGTQTYRKNPMPDIVAEDNEEDNVEDSELDKMADEAAELEDILDAYEDHEIIMVDDEGNEVDDEKDETVKEEVINEVLSRTERLRAKVRFAQSKSKRGRKLKLALKSRSSVSTLNKRARHLAVKMMEKRIARKPLNQLSVSEKERVEKVIQKRKKAINRLAMKLVSKIKAIETKRLAK</sequence>
<proteinExistence type="predicted"/>
<evidence type="ECO:0000313" key="3">
    <source>
        <dbReference type="EMBL" id="CAB4125096.1"/>
    </source>
</evidence>
<feature type="region of interest" description="Disordered" evidence="1">
    <location>
        <begin position="554"/>
        <end position="573"/>
    </location>
</feature>
<dbReference type="InterPro" id="IPR004821">
    <property type="entry name" value="Cyt_trans-like"/>
</dbReference>
<dbReference type="Gene3D" id="3.40.50.620">
    <property type="entry name" value="HUPs"/>
    <property type="match status" value="1"/>
</dbReference>
<gene>
    <name evidence="3" type="ORF">UFOVP58_61</name>
</gene>
<protein>
    <submittedName>
        <fullName evidence="3">Cytidyltransferase-like domain containing protein</fullName>
    </submittedName>
</protein>
<organism evidence="3">
    <name type="scientific">uncultured Caudovirales phage</name>
    <dbReference type="NCBI Taxonomy" id="2100421"/>
    <lineage>
        <taxon>Viruses</taxon>
        <taxon>Duplodnaviria</taxon>
        <taxon>Heunggongvirae</taxon>
        <taxon>Uroviricota</taxon>
        <taxon>Caudoviricetes</taxon>
        <taxon>Peduoviridae</taxon>
        <taxon>Maltschvirus</taxon>
        <taxon>Maltschvirus maltsch</taxon>
    </lineage>
</organism>
<dbReference type="EMBL" id="LR796186">
    <property type="protein sequence ID" value="CAB4125096.1"/>
    <property type="molecule type" value="Genomic_DNA"/>
</dbReference>
<name>A0A6J5KVK8_9CAUD</name>
<feature type="domain" description="Cytidyltransferase-like" evidence="2">
    <location>
        <begin position="19"/>
        <end position="119"/>
    </location>
</feature>
<accession>A0A6J5KVK8</accession>
<evidence type="ECO:0000259" key="2">
    <source>
        <dbReference type="Pfam" id="PF01467"/>
    </source>
</evidence>
<dbReference type="Pfam" id="PF01467">
    <property type="entry name" value="CTP_transf_like"/>
    <property type="match status" value="1"/>
</dbReference>
<dbReference type="SUPFAM" id="SSF52374">
    <property type="entry name" value="Nucleotidylyl transferase"/>
    <property type="match status" value="1"/>
</dbReference>
<dbReference type="GO" id="GO:0016740">
    <property type="term" value="F:transferase activity"/>
    <property type="evidence" value="ECO:0007669"/>
    <property type="project" value="UniProtKB-KW"/>
</dbReference>
<dbReference type="InterPro" id="IPR014729">
    <property type="entry name" value="Rossmann-like_a/b/a_fold"/>
</dbReference>
<keyword evidence="3" id="KW-0808">Transferase</keyword>